<evidence type="ECO:0000256" key="13">
    <source>
        <dbReference type="RuleBase" id="RU361153"/>
    </source>
</evidence>
<evidence type="ECO:0000256" key="12">
    <source>
        <dbReference type="ARBA" id="ARBA00074271"/>
    </source>
</evidence>
<dbReference type="Pfam" id="PF00734">
    <property type="entry name" value="CBM_1"/>
    <property type="match status" value="1"/>
</dbReference>
<dbReference type="InterPro" id="IPR001547">
    <property type="entry name" value="Glyco_hydro_5"/>
</dbReference>
<keyword evidence="10" id="KW-0624">Polysaccharide degradation</keyword>
<keyword evidence="17" id="KW-1185">Reference proteome</keyword>
<dbReference type="InterPro" id="IPR000254">
    <property type="entry name" value="CBD"/>
</dbReference>
<comment type="similarity">
    <text evidence="2 13">Belongs to the glycosyl hydrolase 5 (cellulase A) family.</text>
</comment>
<dbReference type="GeneID" id="36592522"/>
<evidence type="ECO:0000259" key="15">
    <source>
        <dbReference type="Pfam" id="PF00734"/>
    </source>
</evidence>
<evidence type="ECO:0000256" key="10">
    <source>
        <dbReference type="ARBA" id="ARBA00023326"/>
    </source>
</evidence>
<dbReference type="PANTHER" id="PTHR34142">
    <property type="entry name" value="ENDO-BETA-1,4-GLUCANASE A"/>
    <property type="match status" value="1"/>
</dbReference>
<protein>
    <recommendedName>
        <fullName evidence="12">Endoglucanase EG-II</fullName>
        <ecNumber evidence="3">3.2.1.4</ecNumber>
    </recommendedName>
</protein>
<evidence type="ECO:0000256" key="7">
    <source>
        <dbReference type="ARBA" id="ARBA00023277"/>
    </source>
</evidence>
<evidence type="ECO:0000256" key="2">
    <source>
        <dbReference type="ARBA" id="ARBA00005641"/>
    </source>
</evidence>
<keyword evidence="8" id="KW-0873">Pyrrolidone carboxylic acid</keyword>
<proteinExistence type="inferred from homology"/>
<accession>A0A2J6TSK3</accession>
<dbReference type="GO" id="GO:0005576">
    <property type="term" value="C:extracellular region"/>
    <property type="evidence" value="ECO:0007669"/>
    <property type="project" value="InterPro"/>
</dbReference>
<dbReference type="AlphaFoldDB" id="A0A2J6TSK3"/>
<evidence type="ECO:0000259" key="14">
    <source>
        <dbReference type="Pfam" id="PF00150"/>
    </source>
</evidence>
<dbReference type="InParanoid" id="A0A2J6TSK3"/>
<evidence type="ECO:0000256" key="11">
    <source>
        <dbReference type="ARBA" id="ARBA00059691"/>
    </source>
</evidence>
<dbReference type="PROSITE" id="PS00659">
    <property type="entry name" value="GLYCOSYL_HYDROL_F5"/>
    <property type="match status" value="1"/>
</dbReference>
<dbReference type="RefSeq" id="XP_024742895.1">
    <property type="nucleotide sequence ID" value="XM_024884445.1"/>
</dbReference>
<keyword evidence="5 13" id="KW-0378">Hydrolase</keyword>
<evidence type="ECO:0000256" key="8">
    <source>
        <dbReference type="ARBA" id="ARBA00023283"/>
    </source>
</evidence>
<dbReference type="SUPFAM" id="SSF51445">
    <property type="entry name" value="(Trans)glycosidases"/>
    <property type="match status" value="1"/>
</dbReference>
<keyword evidence="4" id="KW-0732">Signal</keyword>
<evidence type="ECO:0000256" key="1">
    <source>
        <dbReference type="ARBA" id="ARBA00000966"/>
    </source>
</evidence>
<dbReference type="FunFam" id="3.20.20.80:FF:000124">
    <property type="entry name" value="Exported cellulase"/>
    <property type="match status" value="1"/>
</dbReference>
<dbReference type="GO" id="GO:0030245">
    <property type="term" value="P:cellulose catabolic process"/>
    <property type="evidence" value="ECO:0007669"/>
    <property type="project" value="UniProtKB-KW"/>
</dbReference>
<organism evidence="16 17">
    <name type="scientific">Hyaloscypha bicolor E</name>
    <dbReference type="NCBI Taxonomy" id="1095630"/>
    <lineage>
        <taxon>Eukaryota</taxon>
        <taxon>Fungi</taxon>
        <taxon>Dikarya</taxon>
        <taxon>Ascomycota</taxon>
        <taxon>Pezizomycotina</taxon>
        <taxon>Leotiomycetes</taxon>
        <taxon>Helotiales</taxon>
        <taxon>Hyaloscyphaceae</taxon>
        <taxon>Hyaloscypha</taxon>
        <taxon>Hyaloscypha bicolor</taxon>
    </lineage>
</organism>
<evidence type="ECO:0000313" key="17">
    <source>
        <dbReference type="Proteomes" id="UP000235371"/>
    </source>
</evidence>
<dbReference type="GO" id="GO:0030248">
    <property type="term" value="F:cellulose binding"/>
    <property type="evidence" value="ECO:0007669"/>
    <property type="project" value="InterPro"/>
</dbReference>
<reference evidence="16 17" key="1">
    <citation type="submission" date="2016-04" db="EMBL/GenBank/DDBJ databases">
        <title>A degradative enzymes factory behind the ericoid mycorrhizal symbiosis.</title>
        <authorList>
            <consortium name="DOE Joint Genome Institute"/>
            <person name="Martino E."/>
            <person name="Morin E."/>
            <person name="Grelet G."/>
            <person name="Kuo A."/>
            <person name="Kohler A."/>
            <person name="Daghino S."/>
            <person name="Barry K."/>
            <person name="Choi C."/>
            <person name="Cichocki N."/>
            <person name="Clum A."/>
            <person name="Copeland A."/>
            <person name="Hainaut M."/>
            <person name="Haridas S."/>
            <person name="Labutti K."/>
            <person name="Lindquist E."/>
            <person name="Lipzen A."/>
            <person name="Khouja H.-R."/>
            <person name="Murat C."/>
            <person name="Ohm R."/>
            <person name="Olson A."/>
            <person name="Spatafora J."/>
            <person name="Veneault-Fourrey C."/>
            <person name="Henrissat B."/>
            <person name="Grigoriev I."/>
            <person name="Martin F."/>
            <person name="Perotto S."/>
        </authorList>
    </citation>
    <scope>NUCLEOTIDE SEQUENCE [LARGE SCALE GENOMIC DNA]</scope>
    <source>
        <strain evidence="16 17">E</strain>
    </source>
</reference>
<dbReference type="InterPro" id="IPR017853">
    <property type="entry name" value="GH"/>
</dbReference>
<sequence length="379" mass="40422">MIVEPSRGGLQYQVSTECISGYTCTCSNDYYNQFLPVSAQNYVASTAAPPAPSGTGKVKFVGVNIAGFDFGCLTDGSQNISKVYPPVRALNGPDGEAQMQHFATNDNMNIFRLPVGWQYLVNNKLGGTLDSGNLAKYDQLVQACLATGASCVIDVHNYARWNGQIIGQGSGPTNDQFVNLWTQLATKYKRTGNIIFGVMNEPHEVDITKWAATVQLVVNAIRGAGATTQLILLPGNDYTSAGAFISNGSGPALLNVTNPGGTTTNLVFDVHKYLDSDNSGTHPECTKDNVADAFQPLAAWLRTNKRMALNSETGGGNVASCQKLLCTQIAFINANSDVYLGYIGWSAGSFDSTYVLTETPTGSGTNMQDTSLVKSCLAR</sequence>
<name>A0A2J6TSK3_9HELO</name>
<dbReference type="OrthoDB" id="5823761at2759"/>
<dbReference type="PANTHER" id="PTHR34142:SF5">
    <property type="entry name" value="CBM1 DOMAIN-CONTAINING PROTEIN"/>
    <property type="match status" value="1"/>
</dbReference>
<dbReference type="Pfam" id="PF00150">
    <property type="entry name" value="Cellulase"/>
    <property type="match status" value="1"/>
</dbReference>
<evidence type="ECO:0000256" key="9">
    <source>
        <dbReference type="ARBA" id="ARBA00023295"/>
    </source>
</evidence>
<keyword evidence="7" id="KW-0119">Carbohydrate metabolism</keyword>
<dbReference type="STRING" id="1095630.A0A2J6TSK3"/>
<dbReference type="GO" id="GO:0008810">
    <property type="term" value="F:cellulase activity"/>
    <property type="evidence" value="ECO:0007669"/>
    <property type="project" value="UniProtKB-EC"/>
</dbReference>
<comment type="function">
    <text evidence="11">Endoglucanase (EG) that cleaves the internal beta-1,4-glucosidic bonds in cellulose. The degradation of cellulose involves an interplay between different cellulolytic enzymes. Hydrolysis starts with EGs, which cut internal glycosidic linkages to reduce the polymerization degree of the substrate and creates new chain ends for exocellobiohydrolases (CBHs). The CBH release the disaccharide cellobiose from the non-reducing end of the cellulose polymer chain. Finally, beta-1,4-glucosidases hydrolyze the cellobiose and other short cello-oligosaccharides into glucose units.</text>
</comment>
<feature type="domain" description="Glycoside hydrolase family 5" evidence="14">
    <location>
        <begin position="95"/>
        <end position="346"/>
    </location>
</feature>
<dbReference type="Gene3D" id="3.20.20.80">
    <property type="entry name" value="Glycosidases"/>
    <property type="match status" value="1"/>
</dbReference>
<feature type="domain" description="CBM1" evidence="15">
    <location>
        <begin position="8"/>
        <end position="31"/>
    </location>
</feature>
<evidence type="ECO:0000256" key="4">
    <source>
        <dbReference type="ARBA" id="ARBA00022729"/>
    </source>
</evidence>
<evidence type="ECO:0000256" key="6">
    <source>
        <dbReference type="ARBA" id="ARBA00023001"/>
    </source>
</evidence>
<evidence type="ECO:0000256" key="3">
    <source>
        <dbReference type="ARBA" id="ARBA00012601"/>
    </source>
</evidence>
<dbReference type="Proteomes" id="UP000235371">
    <property type="component" value="Unassembled WGS sequence"/>
</dbReference>
<evidence type="ECO:0000256" key="5">
    <source>
        <dbReference type="ARBA" id="ARBA00022801"/>
    </source>
</evidence>
<evidence type="ECO:0000313" key="16">
    <source>
        <dbReference type="EMBL" id="PMD65991.1"/>
    </source>
</evidence>
<dbReference type="EMBL" id="KZ613745">
    <property type="protein sequence ID" value="PMD65991.1"/>
    <property type="molecule type" value="Genomic_DNA"/>
</dbReference>
<dbReference type="EC" id="3.2.1.4" evidence="3"/>
<gene>
    <name evidence="16" type="ORF">K444DRAFT_639984</name>
</gene>
<keyword evidence="9 13" id="KW-0326">Glycosidase</keyword>
<dbReference type="InterPro" id="IPR018087">
    <property type="entry name" value="Glyco_hydro_5_CS"/>
</dbReference>
<comment type="catalytic activity">
    <reaction evidence="1">
        <text>Endohydrolysis of (1-&gt;4)-beta-D-glucosidic linkages in cellulose, lichenin and cereal beta-D-glucans.</text>
        <dbReference type="EC" id="3.2.1.4"/>
    </reaction>
</comment>
<keyword evidence="6" id="KW-0136">Cellulose degradation</keyword>